<accession>A0ABQ4MK29</accession>
<comment type="caution">
    <text evidence="1">The sequence shown here is derived from an EMBL/GenBank/DDBJ whole genome shotgun (WGS) entry which is preliminary data.</text>
</comment>
<reference evidence="1 2" key="1">
    <citation type="submission" date="2021-03" db="EMBL/GenBank/DDBJ databases">
        <title>Antimicrobial resistance genes in bacteria isolated from Japanese honey, and their potential for conferring macrolide and lincosamide resistance in the American foulbrood pathogen Paenibacillus larvae.</title>
        <authorList>
            <person name="Okamoto M."/>
            <person name="Kumagai M."/>
            <person name="Kanamori H."/>
            <person name="Takamatsu D."/>
        </authorList>
    </citation>
    <scope>NUCLEOTIDE SEQUENCE [LARGE SCALE GENOMIC DNA]</scope>
    <source>
        <strain evidence="1 2">J15TS10</strain>
    </source>
</reference>
<evidence type="ECO:0000313" key="1">
    <source>
        <dbReference type="EMBL" id="GIP56340.1"/>
    </source>
</evidence>
<evidence type="ECO:0000313" key="2">
    <source>
        <dbReference type="Proteomes" id="UP000681290"/>
    </source>
</evidence>
<sequence length="55" mass="6233">MNFSNVLFIKYSHTFLNPGGENDEKNKCTVEPKDIHLDLNYDDRMDFAGSTSCGC</sequence>
<dbReference type="Proteomes" id="UP000681290">
    <property type="component" value="Unassembled WGS sequence"/>
</dbReference>
<organism evidence="1 2">
    <name type="scientific">Paenibacillus woosongensis</name>
    <dbReference type="NCBI Taxonomy" id="307580"/>
    <lineage>
        <taxon>Bacteria</taxon>
        <taxon>Bacillati</taxon>
        <taxon>Bacillota</taxon>
        <taxon>Bacilli</taxon>
        <taxon>Bacillales</taxon>
        <taxon>Paenibacillaceae</taxon>
        <taxon>Paenibacillus</taxon>
    </lineage>
</organism>
<protein>
    <submittedName>
        <fullName evidence="1">Uncharacterized protein</fullName>
    </submittedName>
</protein>
<proteinExistence type="predicted"/>
<gene>
    <name evidence="1" type="ORF">J15TS10_01540</name>
</gene>
<dbReference type="EMBL" id="BOSM01000001">
    <property type="protein sequence ID" value="GIP56340.1"/>
    <property type="molecule type" value="Genomic_DNA"/>
</dbReference>
<keyword evidence="2" id="KW-1185">Reference proteome</keyword>
<name>A0ABQ4MK29_9BACL</name>